<reference evidence="1" key="1">
    <citation type="submission" date="2020-03" db="EMBL/GenBank/DDBJ databases">
        <title>The deep terrestrial virosphere.</title>
        <authorList>
            <person name="Holmfeldt K."/>
            <person name="Nilsson E."/>
            <person name="Simone D."/>
            <person name="Lopez-Fernandez M."/>
            <person name="Wu X."/>
            <person name="de Brujin I."/>
            <person name="Lundin D."/>
            <person name="Andersson A."/>
            <person name="Bertilsson S."/>
            <person name="Dopson M."/>
        </authorList>
    </citation>
    <scope>NUCLEOTIDE SEQUENCE</scope>
    <source>
        <strain evidence="1">MM415B05885</strain>
    </source>
</reference>
<dbReference type="AlphaFoldDB" id="A0A6M3LW98"/>
<organism evidence="1">
    <name type="scientific">viral metagenome</name>
    <dbReference type="NCBI Taxonomy" id="1070528"/>
    <lineage>
        <taxon>unclassified sequences</taxon>
        <taxon>metagenomes</taxon>
        <taxon>organismal metagenomes</taxon>
    </lineage>
</organism>
<dbReference type="EMBL" id="MT143532">
    <property type="protein sequence ID" value="QJA97874.1"/>
    <property type="molecule type" value="Genomic_DNA"/>
</dbReference>
<proteinExistence type="predicted"/>
<evidence type="ECO:0000313" key="1">
    <source>
        <dbReference type="EMBL" id="QJA97874.1"/>
    </source>
</evidence>
<accession>A0A6M3LW98</accession>
<name>A0A6M3LW98_9ZZZZ</name>
<sequence length="74" mass="8396">MSMNDSARKVYADQVEDIIDKLGLQQTVELISDICYEKANHIQENWQDENTAHAWDFAGGYLFKACLSTAIKSL</sequence>
<gene>
    <name evidence="1" type="ORF">MM415B05885_0007</name>
</gene>
<protein>
    <submittedName>
        <fullName evidence="1">Uncharacterized protein</fullName>
    </submittedName>
</protein>